<organism evidence="1 2">
    <name type="scientific">Trichinella spiralis</name>
    <name type="common">Trichina worm</name>
    <dbReference type="NCBI Taxonomy" id="6334"/>
    <lineage>
        <taxon>Eukaryota</taxon>
        <taxon>Metazoa</taxon>
        <taxon>Ecdysozoa</taxon>
        <taxon>Nematoda</taxon>
        <taxon>Enoplea</taxon>
        <taxon>Dorylaimia</taxon>
        <taxon>Trichinellida</taxon>
        <taxon>Trichinellidae</taxon>
        <taxon>Trichinella</taxon>
    </lineage>
</organism>
<dbReference type="AlphaFoldDB" id="A0A0V1BZT9"/>
<accession>A0A0V1BZT9</accession>
<evidence type="ECO:0000313" key="2">
    <source>
        <dbReference type="Proteomes" id="UP000054776"/>
    </source>
</evidence>
<reference evidence="1 2" key="1">
    <citation type="submission" date="2015-01" db="EMBL/GenBank/DDBJ databases">
        <title>Evolution of Trichinella species and genotypes.</title>
        <authorList>
            <person name="Korhonen P.K."/>
            <person name="Edoardo P."/>
            <person name="Giuseppe L.R."/>
            <person name="Gasser R.B."/>
        </authorList>
    </citation>
    <scope>NUCLEOTIDE SEQUENCE [LARGE SCALE GENOMIC DNA]</scope>
    <source>
        <strain evidence="1">ISS3</strain>
    </source>
</reference>
<dbReference type="InParanoid" id="A0A0V1BZT9"/>
<evidence type="ECO:0000313" key="1">
    <source>
        <dbReference type="EMBL" id="KRY42440.1"/>
    </source>
</evidence>
<gene>
    <name evidence="1" type="ORF">T01_1150</name>
</gene>
<sequence length="59" mass="6741">MSSVKIACLKLHFIAEILIENQLLLKSKWRSTLYNNIDNGDYLLSCLEMKNNASNLLKA</sequence>
<comment type="caution">
    <text evidence="1">The sequence shown here is derived from an EMBL/GenBank/DDBJ whole genome shotgun (WGS) entry which is preliminary data.</text>
</comment>
<dbReference type="Proteomes" id="UP000054776">
    <property type="component" value="Unassembled WGS sequence"/>
</dbReference>
<keyword evidence="2" id="KW-1185">Reference proteome</keyword>
<proteinExistence type="predicted"/>
<protein>
    <submittedName>
        <fullName evidence="1">Uncharacterized protein</fullName>
    </submittedName>
</protein>
<dbReference type="EMBL" id="JYDH01000004">
    <property type="protein sequence ID" value="KRY42440.1"/>
    <property type="molecule type" value="Genomic_DNA"/>
</dbReference>
<name>A0A0V1BZT9_TRISP</name>